<feature type="transmembrane region" description="Helical" evidence="1">
    <location>
        <begin position="63"/>
        <end position="84"/>
    </location>
</feature>
<dbReference type="Proteomes" id="UP000184442">
    <property type="component" value="Unassembled WGS sequence"/>
</dbReference>
<dbReference type="AlphaFoldDB" id="A0A1M6EH79"/>
<reference evidence="2 3" key="1">
    <citation type="submission" date="2016-11" db="EMBL/GenBank/DDBJ databases">
        <authorList>
            <person name="Jaros S."/>
            <person name="Januszkiewicz K."/>
            <person name="Wedrychowicz H."/>
        </authorList>
    </citation>
    <scope>NUCLEOTIDE SEQUENCE [LARGE SCALE GENOMIC DNA]</scope>
    <source>
        <strain evidence="2 3">DSM 19022</strain>
    </source>
</reference>
<keyword evidence="3" id="KW-1185">Reference proteome</keyword>
<sequence length="259" mass="28887">MQREIDINVTHEGYCWETMKSMTASFFLFKAYGYIYQKNCRTYVYVYHKSGGKLMSKKFAKSYLIILVIAIFIMSTLTGCAGGNETPSPTGDNTGAKQEEKPQDEYIKAGMYKVGQDIPAGEYFIIPEGLAYFQVSKDSTGSLESIIANDNFSGTRYVTVSEGQYLEIRAAKMISADKAPNQEAKDGKYPEGMYKIGKEIPAGEYKVVSEGGLAYYEVTKDSKGDLNSIITNDNFEGEKYITVKEGNYLKLNGCYLISK</sequence>
<organism evidence="2 3">
    <name type="scientific">Lutispora thermophila DSM 19022</name>
    <dbReference type="NCBI Taxonomy" id="1122184"/>
    <lineage>
        <taxon>Bacteria</taxon>
        <taxon>Bacillati</taxon>
        <taxon>Bacillota</taxon>
        <taxon>Clostridia</taxon>
        <taxon>Lutisporales</taxon>
        <taxon>Lutisporaceae</taxon>
        <taxon>Lutispora</taxon>
    </lineage>
</organism>
<keyword evidence="1" id="KW-1133">Transmembrane helix</keyword>
<dbReference type="EMBL" id="FQZS01000009">
    <property type="protein sequence ID" value="SHI84834.1"/>
    <property type="molecule type" value="Genomic_DNA"/>
</dbReference>
<evidence type="ECO:0000313" key="3">
    <source>
        <dbReference type="Proteomes" id="UP000184442"/>
    </source>
</evidence>
<dbReference type="STRING" id="1122184.SAMN02745176_01564"/>
<accession>A0A1M6EH79</accession>
<proteinExistence type="predicted"/>
<gene>
    <name evidence="2" type="ORF">SAMN02745176_01564</name>
</gene>
<keyword evidence="1" id="KW-0472">Membrane</keyword>
<evidence type="ECO:0008006" key="4">
    <source>
        <dbReference type="Google" id="ProtNLM"/>
    </source>
</evidence>
<evidence type="ECO:0000256" key="1">
    <source>
        <dbReference type="SAM" id="Phobius"/>
    </source>
</evidence>
<name>A0A1M6EH79_9FIRM</name>
<keyword evidence="1" id="KW-0812">Transmembrane</keyword>
<evidence type="ECO:0000313" key="2">
    <source>
        <dbReference type="EMBL" id="SHI84834.1"/>
    </source>
</evidence>
<protein>
    <recommendedName>
        <fullName evidence="4">Cell surface protein</fullName>
    </recommendedName>
</protein>